<keyword evidence="11" id="KW-1185">Reference proteome</keyword>
<feature type="transmembrane region" description="Helical" evidence="9">
    <location>
        <begin position="170"/>
        <end position="194"/>
    </location>
</feature>
<evidence type="ECO:0000256" key="5">
    <source>
        <dbReference type="ARBA" id="ARBA00022989"/>
    </source>
</evidence>
<dbReference type="InterPro" id="IPR020966">
    <property type="entry name" value="ALMT"/>
</dbReference>
<evidence type="ECO:0000256" key="3">
    <source>
        <dbReference type="ARBA" id="ARBA00022448"/>
    </source>
</evidence>
<reference evidence="10 11" key="1">
    <citation type="journal article" date="2023" name="Plants (Basel)">
        <title>Bridging the Gap: Combining Genomics and Transcriptomics Approaches to Understand Stylosanthes scabra, an Orphan Legume from the Brazilian Caatinga.</title>
        <authorList>
            <person name="Ferreira-Neto J.R.C."/>
            <person name="da Silva M.D."/>
            <person name="Binneck E."/>
            <person name="de Melo N.F."/>
            <person name="da Silva R.H."/>
            <person name="de Melo A.L.T.M."/>
            <person name="Pandolfi V."/>
            <person name="Bustamante F.O."/>
            <person name="Brasileiro-Vidal A.C."/>
            <person name="Benko-Iseppon A.M."/>
        </authorList>
    </citation>
    <scope>NUCLEOTIDE SEQUENCE [LARGE SCALE GENOMIC DNA]</scope>
    <source>
        <tissue evidence="10">Leaves</tissue>
    </source>
</reference>
<evidence type="ECO:0000256" key="6">
    <source>
        <dbReference type="ARBA" id="ARBA00023065"/>
    </source>
</evidence>
<evidence type="ECO:0000256" key="4">
    <source>
        <dbReference type="ARBA" id="ARBA00022692"/>
    </source>
</evidence>
<accession>A0ABU6STF8</accession>
<name>A0ABU6STF8_9FABA</name>
<keyword evidence="3" id="KW-0813">Transport</keyword>
<dbReference type="Proteomes" id="UP001341840">
    <property type="component" value="Unassembled WGS sequence"/>
</dbReference>
<organism evidence="10 11">
    <name type="scientific">Stylosanthes scabra</name>
    <dbReference type="NCBI Taxonomy" id="79078"/>
    <lineage>
        <taxon>Eukaryota</taxon>
        <taxon>Viridiplantae</taxon>
        <taxon>Streptophyta</taxon>
        <taxon>Embryophyta</taxon>
        <taxon>Tracheophyta</taxon>
        <taxon>Spermatophyta</taxon>
        <taxon>Magnoliopsida</taxon>
        <taxon>eudicotyledons</taxon>
        <taxon>Gunneridae</taxon>
        <taxon>Pentapetalae</taxon>
        <taxon>rosids</taxon>
        <taxon>fabids</taxon>
        <taxon>Fabales</taxon>
        <taxon>Fabaceae</taxon>
        <taxon>Papilionoideae</taxon>
        <taxon>50 kb inversion clade</taxon>
        <taxon>dalbergioids sensu lato</taxon>
        <taxon>Dalbergieae</taxon>
        <taxon>Pterocarpus clade</taxon>
        <taxon>Stylosanthes</taxon>
    </lineage>
</organism>
<evidence type="ECO:0000256" key="8">
    <source>
        <dbReference type="ARBA" id="ARBA00023303"/>
    </source>
</evidence>
<feature type="transmembrane region" description="Helical" evidence="9">
    <location>
        <begin position="120"/>
        <end position="138"/>
    </location>
</feature>
<comment type="subcellular location">
    <subcellularLocation>
        <location evidence="1">Membrane</location>
        <topology evidence="1">Multi-pass membrane protein</topology>
    </subcellularLocation>
</comment>
<evidence type="ECO:0000313" key="11">
    <source>
        <dbReference type="Proteomes" id="UP001341840"/>
    </source>
</evidence>
<feature type="transmembrane region" description="Helical" evidence="9">
    <location>
        <begin position="145"/>
        <end position="164"/>
    </location>
</feature>
<evidence type="ECO:0000256" key="2">
    <source>
        <dbReference type="ARBA" id="ARBA00007079"/>
    </source>
</evidence>
<dbReference type="Pfam" id="PF11744">
    <property type="entry name" value="ALMT"/>
    <property type="match status" value="1"/>
</dbReference>
<protein>
    <recommendedName>
        <fullName evidence="12">Aluminum-activated malate transporter</fullName>
    </recommendedName>
</protein>
<sequence length="197" mass="21985">MGSRGVPKMGSFHYSFREKKERLLSSRNVYGYSQIGGGNPLLESGEEEEWQTGRWWWRRCSDGIVEGWKMAKQVAARAWEMGCSDPRKFIFSAKMGLALVLISLLIFLKEPFSSVSRYSVWAILTVVVVFEFSIGATLSKGLNRGLGTLSAGGLALGIGELTRLTGDWQVFYTIISIFIAGTIMFQSLIFAYVLDNL</sequence>
<comment type="similarity">
    <text evidence="2">Belongs to the aromatic acid exporter (TC 2.A.85) family.</text>
</comment>
<evidence type="ECO:0000256" key="1">
    <source>
        <dbReference type="ARBA" id="ARBA00004141"/>
    </source>
</evidence>
<dbReference type="PANTHER" id="PTHR31086">
    <property type="entry name" value="ALUMINUM-ACTIVATED MALATE TRANSPORTER 10"/>
    <property type="match status" value="1"/>
</dbReference>
<evidence type="ECO:0008006" key="12">
    <source>
        <dbReference type="Google" id="ProtNLM"/>
    </source>
</evidence>
<comment type="caution">
    <text evidence="10">The sequence shown here is derived from an EMBL/GenBank/DDBJ whole genome shotgun (WGS) entry which is preliminary data.</text>
</comment>
<evidence type="ECO:0000256" key="9">
    <source>
        <dbReference type="SAM" id="Phobius"/>
    </source>
</evidence>
<dbReference type="EMBL" id="JASCZI010061652">
    <property type="protein sequence ID" value="MED6139228.1"/>
    <property type="molecule type" value="Genomic_DNA"/>
</dbReference>
<feature type="transmembrane region" description="Helical" evidence="9">
    <location>
        <begin position="89"/>
        <end position="108"/>
    </location>
</feature>
<keyword evidence="8" id="KW-0407">Ion channel</keyword>
<gene>
    <name evidence="10" type="ORF">PIB30_081839</name>
</gene>
<keyword evidence="6" id="KW-0406">Ion transport</keyword>
<evidence type="ECO:0000256" key="7">
    <source>
        <dbReference type="ARBA" id="ARBA00023136"/>
    </source>
</evidence>
<keyword evidence="5 9" id="KW-1133">Transmembrane helix</keyword>
<keyword evidence="7 9" id="KW-0472">Membrane</keyword>
<proteinExistence type="inferred from homology"/>
<evidence type="ECO:0000313" key="10">
    <source>
        <dbReference type="EMBL" id="MED6139228.1"/>
    </source>
</evidence>
<keyword evidence="4 9" id="KW-0812">Transmembrane</keyword>